<evidence type="ECO:0000256" key="1">
    <source>
        <dbReference type="SAM" id="Phobius"/>
    </source>
</evidence>
<keyword evidence="1" id="KW-0472">Membrane</keyword>
<dbReference type="EMBL" id="BLBS01000057">
    <property type="protein sequence ID" value="GET93118.1"/>
    <property type="molecule type" value="Genomic_DNA"/>
</dbReference>
<accession>A0A640KUS7</accession>
<reference evidence="3" key="1">
    <citation type="submission" date="2019-11" db="EMBL/GenBank/DDBJ databases">
        <title>Leishmania tarentolae CDS.</title>
        <authorList>
            <person name="Goto Y."/>
            <person name="Yamagishi J."/>
        </authorList>
    </citation>
    <scope>NUCLEOTIDE SEQUENCE [LARGE SCALE GENOMIC DNA]</scope>
    <source>
        <strain evidence="3">Parrot Tar II</strain>
    </source>
</reference>
<organism evidence="3 4">
    <name type="scientific">Leishmania tarentolae</name>
    <name type="common">Sauroleishmania tarentolae</name>
    <dbReference type="NCBI Taxonomy" id="5689"/>
    <lineage>
        <taxon>Eukaryota</taxon>
        <taxon>Discoba</taxon>
        <taxon>Euglenozoa</taxon>
        <taxon>Kinetoplastea</taxon>
        <taxon>Metakinetoplastina</taxon>
        <taxon>Trypanosomatida</taxon>
        <taxon>Trypanosomatidae</taxon>
        <taxon>Leishmaniinae</taxon>
        <taxon>Leishmania</taxon>
        <taxon>lizard Leishmania</taxon>
    </lineage>
</organism>
<keyword evidence="2" id="KW-0732">Signal</keyword>
<evidence type="ECO:0000313" key="4">
    <source>
        <dbReference type="Proteomes" id="UP000419144"/>
    </source>
</evidence>
<keyword evidence="1" id="KW-0812">Transmembrane</keyword>
<keyword evidence="4" id="KW-1185">Reference proteome</keyword>
<sequence>MRKKKHIKFPSWCWVLTTSLLDISVSSSEMSSQPNNSSMVDNRIRLTYAETVVSLATAVGLVLIVLLDLLYRSTSRHAMLLRVQRETRFDGAYILSKPEGNPARIILENGLKTHEFRIRHPPQYSRVIPAVVSDSRDAKQDCVEMLSKVRTILSKSYGRCAELMSMRCCLACVTGVLPVEQSERFLRIYERVMFCSHRVNGDEKLITSDDIRYMHAFYYNNILKVLQ</sequence>
<feature type="chain" id="PRO_5024990177" evidence="2">
    <location>
        <begin position="29"/>
        <end position="227"/>
    </location>
</feature>
<dbReference type="OrthoDB" id="269332at2759"/>
<proteinExistence type="predicted"/>
<dbReference type="VEuPathDB" id="TriTrypDB:LtaPh_3605400"/>
<feature type="transmembrane region" description="Helical" evidence="1">
    <location>
        <begin position="52"/>
        <end position="71"/>
    </location>
</feature>
<name>A0A640KUS7_LEITA</name>
<comment type="caution">
    <text evidence="3">The sequence shown here is derived from an EMBL/GenBank/DDBJ whole genome shotgun (WGS) entry which is preliminary data.</text>
</comment>
<feature type="signal peptide" evidence="2">
    <location>
        <begin position="1"/>
        <end position="28"/>
    </location>
</feature>
<gene>
    <name evidence="3" type="ORF">LtaPh_3605400</name>
</gene>
<dbReference type="AlphaFoldDB" id="A0A640KUS7"/>
<protein>
    <submittedName>
        <fullName evidence="3">Uncharacterized protein</fullName>
    </submittedName>
</protein>
<keyword evidence="1" id="KW-1133">Transmembrane helix</keyword>
<dbReference type="Proteomes" id="UP000419144">
    <property type="component" value="Unassembled WGS sequence"/>
</dbReference>
<evidence type="ECO:0000256" key="2">
    <source>
        <dbReference type="SAM" id="SignalP"/>
    </source>
</evidence>
<evidence type="ECO:0000313" key="3">
    <source>
        <dbReference type="EMBL" id="GET93118.1"/>
    </source>
</evidence>